<dbReference type="GO" id="GO:0008270">
    <property type="term" value="F:zinc ion binding"/>
    <property type="evidence" value="ECO:0007669"/>
    <property type="project" value="UniProtKB-KW"/>
</dbReference>
<name>A0A6A5C2Y5_NAEFO</name>
<keyword evidence="5" id="KW-1185">Reference proteome</keyword>
<feature type="compositionally biased region" description="Polar residues" evidence="2">
    <location>
        <begin position="381"/>
        <end position="390"/>
    </location>
</feature>
<dbReference type="AlphaFoldDB" id="A0A6A5C2Y5"/>
<organism evidence="4 5">
    <name type="scientific">Naegleria fowleri</name>
    <name type="common">Brain eating amoeba</name>
    <dbReference type="NCBI Taxonomy" id="5763"/>
    <lineage>
        <taxon>Eukaryota</taxon>
        <taxon>Discoba</taxon>
        <taxon>Heterolobosea</taxon>
        <taxon>Tetramitia</taxon>
        <taxon>Eutetramitia</taxon>
        <taxon>Vahlkampfiidae</taxon>
        <taxon>Naegleria</taxon>
    </lineage>
</organism>
<feature type="compositionally biased region" description="Basic and acidic residues" evidence="2">
    <location>
        <begin position="290"/>
        <end position="304"/>
    </location>
</feature>
<sequence>MSFASSSLSSSPYVTTNHNHLISQQQCYPISINNLSHHHHHHMIFLQPSVPNQQQQQHTPPSTCFGMIFQPITTTCHPNANSSMSSSPSQKPPGCCSLIHHRVINPNMAMMMNVVDNFTHVWMNPYIPTSSPTTCESTSSNMEMMEMPDSASPQMYNHEASSSSLLSSQQQQQFGQALYNVLMMNGREENLTNTTTSEKYVVAECRLATPHEVVSPIIRTSGQSHSYTSIVERTNDPQIGHSAESTMCANLVSHSFHPPSQPVQEEFQETNSMHAPSITTSFNHDKLVLSQKEKKDDESLKESKTTNSRMKKPKSTTQCHNCKTERSPLWRKHPENGKSLCNKCGLFLQRYKKDRPIQEEYMKAGRKKRVKNDSLLEEENQSSSPTNTTDSHMHLITPTNKSSNNNKKRTKDHKEETETTVKKAKRTQVNSTTQSEDNENDVNKTTTAISSISTTPKLEHTTTTSPFSQTLSSLSQSTVSASSSLSNESSSLVMLKKQFEEAMVLFPDLMQTFVSIIRKSENCKNMGETFQVSTPVVMNQQTFFQQ</sequence>
<evidence type="ECO:0000256" key="2">
    <source>
        <dbReference type="SAM" id="MobiDB-lite"/>
    </source>
</evidence>
<dbReference type="SMART" id="SM00401">
    <property type="entry name" value="ZnF_GATA"/>
    <property type="match status" value="1"/>
</dbReference>
<comment type="caution">
    <text evidence="4">The sequence shown here is derived from an EMBL/GenBank/DDBJ whole genome shotgun (WGS) entry which is preliminary data.</text>
</comment>
<evidence type="ECO:0000259" key="3">
    <source>
        <dbReference type="PROSITE" id="PS50114"/>
    </source>
</evidence>
<dbReference type="Proteomes" id="UP000444721">
    <property type="component" value="Unassembled WGS sequence"/>
</dbReference>
<reference evidence="4 5" key="1">
    <citation type="journal article" date="2019" name="Sci. Rep.">
        <title>Nanopore sequencing improves the draft genome of the human pathogenic amoeba Naegleria fowleri.</title>
        <authorList>
            <person name="Liechti N."/>
            <person name="Schurch N."/>
            <person name="Bruggmann R."/>
            <person name="Wittwer M."/>
        </authorList>
    </citation>
    <scope>NUCLEOTIDE SEQUENCE [LARGE SCALE GENOMIC DNA]</scope>
    <source>
        <strain evidence="4 5">ATCC 30894</strain>
    </source>
</reference>
<keyword evidence="1" id="KW-0863">Zinc-finger</keyword>
<feature type="region of interest" description="Disordered" evidence="2">
    <location>
        <begin position="362"/>
        <end position="469"/>
    </location>
</feature>
<protein>
    <recommendedName>
        <fullName evidence="3">GATA-type domain-containing protein</fullName>
    </recommendedName>
</protein>
<dbReference type="EMBL" id="VFQX01000023">
    <property type="protein sequence ID" value="KAF0979639.1"/>
    <property type="molecule type" value="Genomic_DNA"/>
</dbReference>
<dbReference type="PROSITE" id="PS50114">
    <property type="entry name" value="GATA_ZN_FINGER_2"/>
    <property type="match status" value="1"/>
</dbReference>
<gene>
    <name evidence="4" type="ORF">FDP41_001307</name>
</gene>
<dbReference type="VEuPathDB" id="AmoebaDB:NfTy_030300"/>
<evidence type="ECO:0000313" key="5">
    <source>
        <dbReference type="Proteomes" id="UP000444721"/>
    </source>
</evidence>
<keyword evidence="1" id="KW-0862">Zinc</keyword>
<dbReference type="VEuPathDB" id="AmoebaDB:FDP41_001307"/>
<dbReference type="Gene3D" id="3.30.50.10">
    <property type="entry name" value="Erythroid Transcription Factor GATA-1, subunit A"/>
    <property type="match status" value="1"/>
</dbReference>
<dbReference type="GO" id="GO:0043565">
    <property type="term" value="F:sequence-specific DNA binding"/>
    <property type="evidence" value="ECO:0007669"/>
    <property type="project" value="InterPro"/>
</dbReference>
<evidence type="ECO:0000313" key="4">
    <source>
        <dbReference type="EMBL" id="KAF0979639.1"/>
    </source>
</evidence>
<dbReference type="Pfam" id="PF00320">
    <property type="entry name" value="GATA"/>
    <property type="match status" value="1"/>
</dbReference>
<dbReference type="OrthoDB" id="515401at2759"/>
<feature type="compositionally biased region" description="Basic and acidic residues" evidence="2">
    <location>
        <begin position="412"/>
        <end position="421"/>
    </location>
</feature>
<dbReference type="RefSeq" id="XP_044564352.1">
    <property type="nucleotide sequence ID" value="XM_044703659.1"/>
</dbReference>
<evidence type="ECO:0000256" key="1">
    <source>
        <dbReference type="PROSITE-ProRule" id="PRU00094"/>
    </source>
</evidence>
<dbReference type="GO" id="GO:0006355">
    <property type="term" value="P:regulation of DNA-templated transcription"/>
    <property type="evidence" value="ECO:0007669"/>
    <property type="project" value="InterPro"/>
</dbReference>
<feature type="region of interest" description="Disordered" evidence="2">
    <location>
        <begin position="290"/>
        <end position="321"/>
    </location>
</feature>
<proteinExistence type="predicted"/>
<dbReference type="VEuPathDB" id="AmoebaDB:NF0082060"/>
<dbReference type="CDD" id="cd00202">
    <property type="entry name" value="ZnF_GATA"/>
    <property type="match status" value="1"/>
</dbReference>
<feature type="domain" description="GATA-type" evidence="3">
    <location>
        <begin position="313"/>
        <end position="369"/>
    </location>
</feature>
<dbReference type="SUPFAM" id="SSF57716">
    <property type="entry name" value="Glucocorticoid receptor-like (DNA-binding domain)"/>
    <property type="match status" value="1"/>
</dbReference>
<keyword evidence="1" id="KW-0479">Metal-binding</keyword>
<dbReference type="GeneID" id="68108525"/>
<dbReference type="InterPro" id="IPR013088">
    <property type="entry name" value="Znf_NHR/GATA"/>
</dbReference>
<feature type="compositionally biased region" description="Low complexity" evidence="2">
    <location>
        <begin position="445"/>
        <end position="469"/>
    </location>
</feature>
<dbReference type="InterPro" id="IPR000679">
    <property type="entry name" value="Znf_GATA"/>
</dbReference>
<accession>A0A6A5C2Y5</accession>